<dbReference type="EMBL" id="MN739130">
    <property type="protein sequence ID" value="QHS90203.1"/>
    <property type="molecule type" value="Genomic_DNA"/>
</dbReference>
<sequence>MCSDYITNEVKQFILSIVPEDLQKGSCIAENGRILNNIEYAITAEVLIKNPFFDEFRCMKTNNEIIKNNDNDIYINNFLLSSTEKKIKKKQ</sequence>
<dbReference type="AlphaFoldDB" id="A0A6C0BFP2"/>
<reference evidence="1" key="1">
    <citation type="journal article" date="2020" name="Nature">
        <title>Giant virus diversity and host interactions through global metagenomics.</title>
        <authorList>
            <person name="Schulz F."/>
            <person name="Roux S."/>
            <person name="Paez-Espino D."/>
            <person name="Jungbluth S."/>
            <person name="Walsh D.A."/>
            <person name="Denef V.J."/>
            <person name="McMahon K.D."/>
            <person name="Konstantinidis K.T."/>
            <person name="Eloe-Fadrosh E.A."/>
            <person name="Kyrpides N.C."/>
            <person name="Woyke T."/>
        </authorList>
    </citation>
    <scope>NUCLEOTIDE SEQUENCE</scope>
    <source>
        <strain evidence="1">GVMAG-M-3300010160-60</strain>
    </source>
</reference>
<evidence type="ECO:0000313" key="1">
    <source>
        <dbReference type="EMBL" id="QHS90203.1"/>
    </source>
</evidence>
<proteinExistence type="predicted"/>
<protein>
    <submittedName>
        <fullName evidence="1">Uncharacterized protein</fullName>
    </submittedName>
</protein>
<name>A0A6C0BFP2_9ZZZZ</name>
<accession>A0A6C0BFP2</accession>
<organism evidence="1">
    <name type="scientific">viral metagenome</name>
    <dbReference type="NCBI Taxonomy" id="1070528"/>
    <lineage>
        <taxon>unclassified sequences</taxon>
        <taxon>metagenomes</taxon>
        <taxon>organismal metagenomes</taxon>
    </lineage>
</organism>